<dbReference type="GeneID" id="42178741"/>
<dbReference type="Proteomes" id="UP000297053">
    <property type="component" value="Chromosome"/>
</dbReference>
<evidence type="ECO:0000313" key="4">
    <source>
        <dbReference type="Proteomes" id="UP000297053"/>
    </source>
</evidence>
<accession>A0A4D6KDS5</accession>
<proteinExistence type="predicted"/>
<feature type="transmembrane region" description="Helical" evidence="1">
    <location>
        <begin position="38"/>
        <end position="57"/>
    </location>
</feature>
<protein>
    <recommendedName>
        <fullName evidence="2">DUF7981 domain-containing protein</fullName>
    </recommendedName>
</protein>
<reference evidence="3 4" key="1">
    <citation type="submission" date="2019-04" db="EMBL/GenBank/DDBJ databases">
        <title>Complete genome sequence of Arthrobacter sp. ZXY-2 associated with effective atrazine degradation and salt adaptation.</title>
        <authorList>
            <person name="Zhao X."/>
        </authorList>
    </citation>
    <scope>NUCLEOTIDE SEQUENCE [LARGE SCALE GENOMIC DNA]</scope>
    <source>
        <strain evidence="4">ZP60</strain>
    </source>
</reference>
<gene>
    <name evidence="3" type="ORF">E5139_07355</name>
</gene>
<sequence length="74" mass="7916">MDDRTRESLLWGVVGTLSFLVLVQGYELLAAATVTVGVKAGVALMVGVTTTAVTTVARDRLLDARRRPTENESP</sequence>
<keyword evidence="1" id="KW-1133">Transmembrane helix</keyword>
<dbReference type="OMA" id="MQPRLFG"/>
<dbReference type="RefSeq" id="WP_015761815.1">
    <property type="nucleotide sequence ID" value="NZ_CP039375.1"/>
</dbReference>
<keyword evidence="1" id="KW-0812">Transmembrane</keyword>
<evidence type="ECO:0000256" key="1">
    <source>
        <dbReference type="SAM" id="Phobius"/>
    </source>
</evidence>
<name>A0A4D6KDS5_9EURY</name>
<feature type="domain" description="DUF7981" evidence="2">
    <location>
        <begin position="1"/>
        <end position="66"/>
    </location>
</feature>
<dbReference type="KEGG" id="halz:E5139_07355"/>
<organism evidence="3 4">
    <name type="scientific">Halomicrobium mukohataei</name>
    <dbReference type="NCBI Taxonomy" id="57705"/>
    <lineage>
        <taxon>Archaea</taxon>
        <taxon>Methanobacteriati</taxon>
        <taxon>Methanobacteriota</taxon>
        <taxon>Stenosarchaea group</taxon>
        <taxon>Halobacteria</taxon>
        <taxon>Halobacteriales</taxon>
        <taxon>Haloarculaceae</taxon>
        <taxon>Halomicrobium</taxon>
    </lineage>
</organism>
<evidence type="ECO:0000259" key="2">
    <source>
        <dbReference type="Pfam" id="PF25938"/>
    </source>
</evidence>
<dbReference type="EMBL" id="CP039375">
    <property type="protein sequence ID" value="QCD65462.1"/>
    <property type="molecule type" value="Genomic_DNA"/>
</dbReference>
<evidence type="ECO:0000313" key="3">
    <source>
        <dbReference type="EMBL" id="QCD65462.1"/>
    </source>
</evidence>
<keyword evidence="1" id="KW-0472">Membrane</keyword>
<dbReference type="AlphaFoldDB" id="A0A4D6KDS5"/>
<reference evidence="3 4" key="2">
    <citation type="submission" date="2019-04" db="EMBL/GenBank/DDBJ databases">
        <authorList>
            <person name="Yang S."/>
            <person name="Wei W."/>
        </authorList>
    </citation>
    <scope>NUCLEOTIDE SEQUENCE [LARGE SCALE GENOMIC DNA]</scope>
    <source>
        <strain evidence="4">ZP60</strain>
    </source>
</reference>
<dbReference type="Pfam" id="PF25938">
    <property type="entry name" value="DUF7981"/>
    <property type="match status" value="1"/>
</dbReference>
<dbReference type="InterPro" id="IPR058287">
    <property type="entry name" value="DUF7981"/>
</dbReference>
<feature type="transmembrane region" description="Helical" evidence="1">
    <location>
        <begin position="9"/>
        <end position="26"/>
    </location>
</feature>